<dbReference type="InterPro" id="IPR052442">
    <property type="entry name" value="Env_Response_Regulator"/>
</dbReference>
<protein>
    <submittedName>
        <fullName evidence="3">Uncharacterized protein</fullName>
    </submittedName>
</protein>
<comment type="caution">
    <text evidence="3">The sequence shown here is derived from an EMBL/GenBank/DDBJ whole genome shotgun (WGS) entry which is preliminary data.</text>
</comment>
<accession>A0AAD4ZLP2</accession>
<reference evidence="3 4" key="1">
    <citation type="journal article" date="2022" name="G3 (Bethesda)">
        <title>Whole-genome sequence and methylome profiling of the almond [Prunus dulcis (Mill.) D.A. Webb] cultivar 'Nonpareil'.</title>
        <authorList>
            <person name="D'Amico-Willman K.M."/>
            <person name="Ouma W.Z."/>
            <person name="Meulia T."/>
            <person name="Sideli G.M."/>
            <person name="Gradziel T.M."/>
            <person name="Fresnedo-Ramirez J."/>
        </authorList>
    </citation>
    <scope>NUCLEOTIDE SEQUENCE [LARGE SCALE GENOMIC DNA]</scope>
    <source>
        <strain evidence="3">Clone GOH B32 T37-40</strain>
    </source>
</reference>
<dbReference type="PANTHER" id="PTHR46136:SF33">
    <property type="entry name" value="TRANSCRIPTION FACTOR GTE10"/>
    <property type="match status" value="1"/>
</dbReference>
<feature type="coiled-coil region" evidence="1">
    <location>
        <begin position="262"/>
        <end position="297"/>
    </location>
</feature>
<evidence type="ECO:0000313" key="3">
    <source>
        <dbReference type="EMBL" id="KAI5350350.1"/>
    </source>
</evidence>
<sequence>MHFSHTTKPWFESILSNQPCKPLKTKTSVNVMIGHAKTTQQKHSKLTTNPFSSSSTFSSSRKVVSGPLKNPIPPVSDFDSDIETWFVGQEIKRVKRETILTKMADIDVHGLSGYGGKLGLKRKLEDGLKKKVDGGLASKKNKVDYGLGVKRKFEGALGLNKELEGGDHGLPCTPSTSCEVSSSQSQSCCGTPVTVLRPHLCRASPVKATSASNQEINNNLSPRRAARVAMLKTRFANTILKAEHNSALYTTTITTEAKNERLGDAEAEIMRANEFIKKQRQRDREAARLALEEMEKHVGVNRVFLSREEQRPDEWDMGFGLDLNASVEEQVQVVERVSTQYRDEGRLKRKGLDSMWEQNNESVRYDQRYHNGDQGVFPRMSRTPDEGIGGHLTVSSLREQVRLQALDIVVMLETKNRHIAMGGYKNNWG</sequence>
<dbReference type="AlphaFoldDB" id="A0AAD4ZLP2"/>
<evidence type="ECO:0000256" key="1">
    <source>
        <dbReference type="SAM" id="Coils"/>
    </source>
</evidence>
<dbReference type="Proteomes" id="UP001054821">
    <property type="component" value="Chromosome 1"/>
</dbReference>
<dbReference type="PANTHER" id="PTHR46136">
    <property type="entry name" value="TRANSCRIPTION FACTOR GTE8"/>
    <property type="match status" value="1"/>
</dbReference>
<feature type="compositionally biased region" description="Low complexity" evidence="2">
    <location>
        <begin position="51"/>
        <end position="60"/>
    </location>
</feature>
<evidence type="ECO:0000256" key="2">
    <source>
        <dbReference type="SAM" id="MobiDB-lite"/>
    </source>
</evidence>
<dbReference type="EMBL" id="JAJFAZ020000001">
    <property type="protein sequence ID" value="KAI5350350.1"/>
    <property type="molecule type" value="Genomic_DNA"/>
</dbReference>
<name>A0AAD4ZLP2_PRUDU</name>
<keyword evidence="4" id="KW-1185">Reference proteome</keyword>
<organism evidence="3 4">
    <name type="scientific">Prunus dulcis</name>
    <name type="common">Almond</name>
    <name type="synonym">Amygdalus dulcis</name>
    <dbReference type="NCBI Taxonomy" id="3755"/>
    <lineage>
        <taxon>Eukaryota</taxon>
        <taxon>Viridiplantae</taxon>
        <taxon>Streptophyta</taxon>
        <taxon>Embryophyta</taxon>
        <taxon>Tracheophyta</taxon>
        <taxon>Spermatophyta</taxon>
        <taxon>Magnoliopsida</taxon>
        <taxon>eudicotyledons</taxon>
        <taxon>Gunneridae</taxon>
        <taxon>Pentapetalae</taxon>
        <taxon>rosids</taxon>
        <taxon>fabids</taxon>
        <taxon>Rosales</taxon>
        <taxon>Rosaceae</taxon>
        <taxon>Amygdaloideae</taxon>
        <taxon>Amygdaleae</taxon>
        <taxon>Prunus</taxon>
    </lineage>
</organism>
<keyword evidence="1" id="KW-0175">Coiled coil</keyword>
<evidence type="ECO:0000313" key="4">
    <source>
        <dbReference type="Proteomes" id="UP001054821"/>
    </source>
</evidence>
<gene>
    <name evidence="3" type="ORF">L3X38_003241</name>
</gene>
<feature type="region of interest" description="Disordered" evidence="2">
    <location>
        <begin position="38"/>
        <end position="68"/>
    </location>
</feature>
<proteinExistence type="predicted"/>